<dbReference type="Proteomes" id="UP001061991">
    <property type="component" value="Plasmid p_unnamed1"/>
</dbReference>
<organism evidence="1 2">
    <name type="scientific">Phyllobacterium zundukense</name>
    <dbReference type="NCBI Taxonomy" id="1867719"/>
    <lineage>
        <taxon>Bacteria</taxon>
        <taxon>Pseudomonadati</taxon>
        <taxon>Pseudomonadota</taxon>
        <taxon>Alphaproteobacteria</taxon>
        <taxon>Hyphomicrobiales</taxon>
        <taxon>Phyllobacteriaceae</taxon>
        <taxon>Phyllobacterium</taxon>
    </lineage>
</organism>
<protein>
    <submittedName>
        <fullName evidence="1">Uncharacterized protein</fullName>
    </submittedName>
</protein>
<keyword evidence="2" id="KW-1185">Reference proteome</keyword>
<gene>
    <name evidence="1" type="ORF">N8E88_09755</name>
</gene>
<dbReference type="EMBL" id="CP104972">
    <property type="protein sequence ID" value="UXN59143.1"/>
    <property type="molecule type" value="Genomic_DNA"/>
</dbReference>
<proteinExistence type="predicted"/>
<geneLocation type="plasmid" evidence="1 2">
    <name>p_unnamed1</name>
</geneLocation>
<reference evidence="1" key="1">
    <citation type="submission" date="2022-09" db="EMBL/GenBank/DDBJ databases">
        <title>Interaction between co-microsymbionts with complementary sets of symbiotic genes in legume-rhizobium systems.</title>
        <authorList>
            <person name="Safronova V."/>
            <person name="Sazanova A."/>
            <person name="Afonin A."/>
            <person name="Chirak E."/>
        </authorList>
    </citation>
    <scope>NUCLEOTIDE SEQUENCE</scope>
    <source>
        <strain evidence="1">A18/3m</strain>
    </source>
</reference>
<sequence length="75" mass="8465">MRSSQGATAAAQAIGITRAEPIRPMLPPECREHMGRVIPKLGEKARWTQKRWEYSADQVDAKIDRCAQFHDDQAS</sequence>
<accession>A0ACD4D017</accession>
<keyword evidence="1" id="KW-0614">Plasmid</keyword>
<evidence type="ECO:0000313" key="1">
    <source>
        <dbReference type="EMBL" id="UXN59143.1"/>
    </source>
</evidence>
<evidence type="ECO:0000313" key="2">
    <source>
        <dbReference type="Proteomes" id="UP001061991"/>
    </source>
</evidence>
<name>A0ACD4D017_9HYPH</name>